<dbReference type="GO" id="GO:0046872">
    <property type="term" value="F:metal ion binding"/>
    <property type="evidence" value="ECO:0007669"/>
    <property type="project" value="UniProtKB-KW"/>
</dbReference>
<evidence type="ECO:0000256" key="6">
    <source>
        <dbReference type="ARBA" id="ARBA00022723"/>
    </source>
</evidence>
<keyword evidence="12 17" id="KW-1133">Transmembrane helix</keyword>
<keyword evidence="5 17" id="KW-0812">Transmembrane</keyword>
<dbReference type="Pfam" id="PF00520">
    <property type="entry name" value="Ion_trans"/>
    <property type="match status" value="1"/>
</dbReference>
<keyword evidence="14 17" id="KW-0472">Membrane</keyword>
<keyword evidence="10" id="KW-0851">Voltage-gated channel</keyword>
<dbReference type="GO" id="GO:0034702">
    <property type="term" value="C:monoatomic ion channel complex"/>
    <property type="evidence" value="ECO:0007669"/>
    <property type="project" value="UniProtKB-KW"/>
</dbReference>
<feature type="non-terminal residue" evidence="20">
    <location>
        <position position="1"/>
    </location>
</feature>
<feature type="transmembrane region" description="Helical" evidence="17">
    <location>
        <begin position="224"/>
        <end position="242"/>
    </location>
</feature>
<feature type="transmembrane region" description="Helical" evidence="17">
    <location>
        <begin position="101"/>
        <end position="119"/>
    </location>
</feature>
<sequence length="566" mass="65183">MSISKTNLAESCSGERYWFAFLLSSLATFLIGVIAILLWRCGALIYKRGPTIRHRSLRLVSNADKQEISYSFDAINERNWATIIKEYAAKLISGQQLPGKILVIAVVVLSLASLFIYFYDVNTQPIESCQLWSQSPTQQIDLVFNIFFLFYFFLRFVAAQDKLRFWCLDIHSWVDYFTIPPSFTAIVLGRNWIGMRFFRIARIMNIPDILQFLHVLRSSNSIRLTRVLCLLLTVWLSAAGFVHLVENSGDFFQNYSNSQTITYFQCVYFLIVTISTVGYGDYQLKTVRINDRFVLVCGHITFTSMENFLKDFLHEDRVSSDSFYDADVLIVDKKHTVDFEFQALLKRHFTRVKYFDATVMDPVDLERVKLKRSAAVLILANKDAIDPDGEDASNIMRVISIKNYHSEAKIIVQLLQYHNKMHLMNIPAWNNNTDEAVCIAELKLGLIAESCLNPGFSTMIANIFAMRSDTESSPSRFIWLQEYLRGASLEMYTETLSNYFVHDLKNFSEAARFCLVELDILLFAIEVCEENGQRRLAINPDRTSKYYRIAKRTRGFFLAGSSEEAS</sequence>
<evidence type="ECO:0000256" key="11">
    <source>
        <dbReference type="ARBA" id="ARBA00022958"/>
    </source>
</evidence>
<dbReference type="EMBL" id="CAJNOU010004589">
    <property type="protein sequence ID" value="CAF1447243.1"/>
    <property type="molecule type" value="Genomic_DNA"/>
</dbReference>
<keyword evidence="13" id="KW-0406">Ion transport</keyword>
<dbReference type="FunFam" id="1.10.287.70:FF:000015">
    <property type="entry name" value="Calcium-activated potassium channel subunit alpha-1 isoform X7"/>
    <property type="match status" value="1"/>
</dbReference>
<dbReference type="Pfam" id="PF03493">
    <property type="entry name" value="BK_channel_a"/>
    <property type="match status" value="1"/>
</dbReference>
<dbReference type="OrthoDB" id="10035564at2759"/>
<evidence type="ECO:0000256" key="4">
    <source>
        <dbReference type="ARBA" id="ARBA00022538"/>
    </source>
</evidence>
<evidence type="ECO:0000256" key="13">
    <source>
        <dbReference type="ARBA" id="ARBA00023065"/>
    </source>
</evidence>
<protein>
    <recommendedName>
        <fullName evidence="16">BK channel</fullName>
    </recommendedName>
</protein>
<evidence type="ECO:0000256" key="8">
    <source>
        <dbReference type="ARBA" id="ARBA00022837"/>
    </source>
</evidence>
<evidence type="ECO:0000256" key="9">
    <source>
        <dbReference type="ARBA" id="ARBA00022842"/>
    </source>
</evidence>
<reference evidence="20" key="1">
    <citation type="submission" date="2021-02" db="EMBL/GenBank/DDBJ databases">
        <authorList>
            <person name="Nowell W R."/>
        </authorList>
    </citation>
    <scope>NUCLEOTIDE SEQUENCE</scope>
</reference>
<dbReference type="Pfam" id="PF22614">
    <property type="entry name" value="Slo-like_RCK"/>
    <property type="match status" value="1"/>
</dbReference>
<name>A0A815PBZ6_9BILA</name>
<proteinExistence type="predicted"/>
<dbReference type="FunFam" id="3.40.50.720:FF:000005">
    <property type="entry name" value="calcium-activated potassium channel subunit alpha-1 isoform X6"/>
    <property type="match status" value="1"/>
</dbReference>
<dbReference type="Proteomes" id="UP000663882">
    <property type="component" value="Unassembled WGS sequence"/>
</dbReference>
<evidence type="ECO:0000256" key="17">
    <source>
        <dbReference type="SAM" id="Phobius"/>
    </source>
</evidence>
<keyword evidence="2" id="KW-0813">Transport</keyword>
<dbReference type="InterPro" id="IPR036291">
    <property type="entry name" value="NAD(P)-bd_dom_sf"/>
</dbReference>
<evidence type="ECO:0000256" key="12">
    <source>
        <dbReference type="ARBA" id="ARBA00022989"/>
    </source>
</evidence>
<dbReference type="Proteomes" id="UP000663889">
    <property type="component" value="Unassembled WGS sequence"/>
</dbReference>
<comment type="caution">
    <text evidence="20">The sequence shown here is derived from an EMBL/GenBank/DDBJ whole genome shotgun (WGS) entry which is preliminary data.</text>
</comment>
<keyword evidence="8" id="KW-0106">Calcium</keyword>
<evidence type="ECO:0000256" key="16">
    <source>
        <dbReference type="ARBA" id="ARBA00029579"/>
    </source>
</evidence>
<evidence type="ECO:0000259" key="18">
    <source>
        <dbReference type="PROSITE" id="PS51201"/>
    </source>
</evidence>
<evidence type="ECO:0000256" key="1">
    <source>
        <dbReference type="ARBA" id="ARBA00004651"/>
    </source>
</evidence>
<dbReference type="PRINTS" id="PR01449">
    <property type="entry name" value="BKCHANNELA"/>
</dbReference>
<feature type="transmembrane region" description="Helical" evidence="17">
    <location>
        <begin position="262"/>
        <end position="282"/>
    </location>
</feature>
<feature type="domain" description="RCK N-terminal" evidence="18">
    <location>
        <begin position="291"/>
        <end position="441"/>
    </location>
</feature>
<dbReference type="GO" id="GO:0045211">
    <property type="term" value="C:postsynaptic membrane"/>
    <property type="evidence" value="ECO:0007669"/>
    <property type="project" value="TreeGrafter"/>
</dbReference>
<dbReference type="AlphaFoldDB" id="A0A815PBZ6"/>
<keyword evidence="6" id="KW-0479">Metal-binding</keyword>
<feature type="transmembrane region" description="Helical" evidence="17">
    <location>
        <begin position="17"/>
        <end position="39"/>
    </location>
</feature>
<evidence type="ECO:0000256" key="14">
    <source>
        <dbReference type="ARBA" id="ARBA00023136"/>
    </source>
</evidence>
<organism evidence="20 21">
    <name type="scientific">Rotaria sordida</name>
    <dbReference type="NCBI Taxonomy" id="392033"/>
    <lineage>
        <taxon>Eukaryota</taxon>
        <taxon>Metazoa</taxon>
        <taxon>Spiralia</taxon>
        <taxon>Gnathifera</taxon>
        <taxon>Rotifera</taxon>
        <taxon>Eurotatoria</taxon>
        <taxon>Bdelloidea</taxon>
        <taxon>Philodinida</taxon>
        <taxon>Philodinidae</taxon>
        <taxon>Rotaria</taxon>
    </lineage>
</organism>
<accession>A0A815PBZ6</accession>
<keyword evidence="7" id="KW-0631">Potassium channel</keyword>
<dbReference type="PROSITE" id="PS51201">
    <property type="entry name" value="RCK_N"/>
    <property type="match status" value="1"/>
</dbReference>
<evidence type="ECO:0000256" key="15">
    <source>
        <dbReference type="ARBA" id="ARBA00023303"/>
    </source>
</evidence>
<evidence type="ECO:0000313" key="19">
    <source>
        <dbReference type="EMBL" id="CAF1323756.1"/>
    </source>
</evidence>
<evidence type="ECO:0000256" key="3">
    <source>
        <dbReference type="ARBA" id="ARBA00022475"/>
    </source>
</evidence>
<keyword evidence="4" id="KW-0633">Potassium transport</keyword>
<dbReference type="InterPro" id="IPR003929">
    <property type="entry name" value="K_chnl_BK_asu"/>
</dbReference>
<dbReference type="EMBL" id="CAJNOO010003195">
    <property type="protein sequence ID" value="CAF1323756.1"/>
    <property type="molecule type" value="Genomic_DNA"/>
</dbReference>
<keyword evidence="11" id="KW-0630">Potassium</keyword>
<dbReference type="InterPro" id="IPR005821">
    <property type="entry name" value="Ion_trans_dom"/>
</dbReference>
<evidence type="ECO:0000256" key="10">
    <source>
        <dbReference type="ARBA" id="ARBA00022882"/>
    </source>
</evidence>
<evidence type="ECO:0000313" key="20">
    <source>
        <dbReference type="EMBL" id="CAF1447243.1"/>
    </source>
</evidence>
<evidence type="ECO:0000256" key="2">
    <source>
        <dbReference type="ARBA" id="ARBA00022448"/>
    </source>
</evidence>
<evidence type="ECO:0000313" key="21">
    <source>
        <dbReference type="Proteomes" id="UP000663889"/>
    </source>
</evidence>
<dbReference type="GO" id="GO:0060072">
    <property type="term" value="F:large conductance calcium-activated potassium channel activity"/>
    <property type="evidence" value="ECO:0007669"/>
    <property type="project" value="TreeGrafter"/>
</dbReference>
<keyword evidence="15" id="KW-0407">Ion channel</keyword>
<gene>
    <name evidence="19" type="ORF">RFH988_LOCUS30888</name>
    <name evidence="20" type="ORF">SEV965_LOCUS33513</name>
</gene>
<keyword evidence="3" id="KW-1003">Cell membrane</keyword>
<feature type="transmembrane region" description="Helical" evidence="17">
    <location>
        <begin position="139"/>
        <end position="158"/>
    </location>
</feature>
<comment type="subcellular location">
    <subcellularLocation>
        <location evidence="1">Cell membrane</location>
        <topology evidence="1">Multi-pass membrane protein</topology>
    </subcellularLocation>
</comment>
<dbReference type="SUPFAM" id="SSF81324">
    <property type="entry name" value="Voltage-gated potassium channels"/>
    <property type="match status" value="1"/>
</dbReference>
<evidence type="ECO:0000256" key="7">
    <source>
        <dbReference type="ARBA" id="ARBA00022826"/>
    </source>
</evidence>
<evidence type="ECO:0000256" key="5">
    <source>
        <dbReference type="ARBA" id="ARBA00022692"/>
    </source>
</evidence>
<dbReference type="PANTHER" id="PTHR10027:SF33">
    <property type="entry name" value="CALCIUM-ACTIVATED POTASSIUM CHANNEL SUBUNIT ALPHA-1-RELATED"/>
    <property type="match status" value="1"/>
</dbReference>
<dbReference type="PANTHER" id="PTHR10027">
    <property type="entry name" value="CALCIUM-ACTIVATED POTASSIUM CHANNEL ALPHA CHAIN"/>
    <property type="match status" value="1"/>
</dbReference>
<dbReference type="InterPro" id="IPR003148">
    <property type="entry name" value="RCK_N"/>
</dbReference>
<keyword evidence="9" id="KW-0460">Magnesium</keyword>
<dbReference type="Gene3D" id="1.10.287.70">
    <property type="match status" value="1"/>
</dbReference>
<dbReference type="SUPFAM" id="SSF51735">
    <property type="entry name" value="NAD(P)-binding Rossmann-fold domains"/>
    <property type="match status" value="1"/>
</dbReference>
<dbReference type="InterPro" id="IPR047871">
    <property type="entry name" value="K_chnl_Slo-like"/>
</dbReference>